<evidence type="ECO:0000313" key="1">
    <source>
        <dbReference type="Proteomes" id="UP000887569"/>
    </source>
</evidence>
<evidence type="ECO:0000313" key="2">
    <source>
        <dbReference type="WBParaSite" id="PgR292_g001_t01"/>
    </source>
</evidence>
<sequence>MDVHSKAYHQREQRSVQSVNLVKDVEIEDVRTSSSDADCKSNTTVFMPRELNCWAETSRQATNAHGYIVIREIEDVRTSSSDADYKSNTTAFMPRELNCWAETSRQSYWAEIRESAGQRISLTAGFVVLVEVGCASDLQKKELEV</sequence>
<dbReference type="Proteomes" id="UP000887569">
    <property type="component" value="Unplaced"/>
</dbReference>
<protein>
    <submittedName>
        <fullName evidence="2">Uncharacterized protein</fullName>
    </submittedName>
</protein>
<organism evidence="1 2">
    <name type="scientific">Parascaris univalens</name>
    <name type="common">Nematode worm</name>
    <dbReference type="NCBI Taxonomy" id="6257"/>
    <lineage>
        <taxon>Eukaryota</taxon>
        <taxon>Metazoa</taxon>
        <taxon>Ecdysozoa</taxon>
        <taxon>Nematoda</taxon>
        <taxon>Chromadorea</taxon>
        <taxon>Rhabditida</taxon>
        <taxon>Spirurina</taxon>
        <taxon>Ascaridomorpha</taxon>
        <taxon>Ascaridoidea</taxon>
        <taxon>Ascarididae</taxon>
        <taxon>Parascaris</taxon>
    </lineage>
</organism>
<keyword evidence="1" id="KW-1185">Reference proteome</keyword>
<accession>A0A915CL45</accession>
<proteinExistence type="predicted"/>
<dbReference type="WBParaSite" id="PgR292_g001_t01">
    <property type="protein sequence ID" value="PgR292_g001_t01"/>
    <property type="gene ID" value="PgR292_g001"/>
</dbReference>
<dbReference type="AlphaFoldDB" id="A0A915CL45"/>
<reference evidence="2" key="1">
    <citation type="submission" date="2022-11" db="UniProtKB">
        <authorList>
            <consortium name="WormBaseParasite"/>
        </authorList>
    </citation>
    <scope>IDENTIFICATION</scope>
</reference>
<name>A0A915CL45_PARUN</name>